<dbReference type="SUPFAM" id="SSF53474">
    <property type="entry name" value="alpha/beta-Hydrolases"/>
    <property type="match status" value="1"/>
</dbReference>
<dbReference type="EMBL" id="AP019823">
    <property type="protein sequence ID" value="BBM38397.1"/>
    <property type="molecule type" value="Genomic_DNA"/>
</dbReference>
<evidence type="ECO:0008006" key="3">
    <source>
        <dbReference type="Google" id="ProtNLM"/>
    </source>
</evidence>
<evidence type="ECO:0000313" key="1">
    <source>
        <dbReference type="EMBL" id="BBM38397.1"/>
    </source>
</evidence>
<dbReference type="AlphaFoldDB" id="A0A510JGL5"/>
<proteinExistence type="predicted"/>
<keyword evidence="2" id="KW-1185">Reference proteome</keyword>
<organism evidence="1 2">
    <name type="scientific">Leptotrichia hofstadii</name>
    <dbReference type="NCBI Taxonomy" id="157688"/>
    <lineage>
        <taxon>Bacteria</taxon>
        <taxon>Fusobacteriati</taxon>
        <taxon>Fusobacteriota</taxon>
        <taxon>Fusobacteriia</taxon>
        <taxon>Fusobacteriales</taxon>
        <taxon>Leptotrichiaceae</taxon>
        <taxon>Leptotrichia</taxon>
    </lineage>
</organism>
<accession>A0A510JGL5</accession>
<reference evidence="1 2" key="1">
    <citation type="submission" date="2019-07" db="EMBL/GenBank/DDBJ databases">
        <title>Complete Genome Sequence of Leptotrichia hofstadii Strain JCM16775.</title>
        <authorList>
            <person name="Watanabe S."/>
            <person name="Cui L."/>
        </authorList>
    </citation>
    <scope>NUCLEOTIDE SEQUENCE [LARGE SCALE GENOMIC DNA]</scope>
    <source>
        <strain evidence="1 2">JCM16775</strain>
    </source>
</reference>
<sequence>MKKFSHKLEIMLKKLLGLIMMLVFSAIGVAETDISQIASDYPYKDSAIMATVLGTPSEQHYKFKNPKGPKVRKFKTTKTIPEILRQWSDYEYGVWTQKKEAPLMIIISGTGSLYNSGMSLYMANVFYDRGYNVIAFSSPTTMPYIVSQSKNAYAGYIKDETVQLYDLVEKAISKEKADGMKLNGRVYIGGYSLGGFQSLQIHELDSKKNRRIGINKSLMLNSPVSILTATQNLDGFLVKNGIYDARSLEKYLDTIFSRLMYDKSIQIKDIEFSNLTSSLGKLGLEEKDFEVLTGLLFRFYSANMTFAGEVFSGNNAVGRLSDKKSYKRFDSVTQEFREGLSVSFDEYAKEILYPYLKKYKNPNLDFNDFINEFDLRSNQDFINRNNKNIIFITSTNDVLYSNDDLDYIKNTFSNKVLIPFGGHTGVLWHADVAKLMVDKLEEK</sequence>
<gene>
    <name evidence="1" type="ORF">JCM16775_1106</name>
</gene>
<protein>
    <recommendedName>
        <fullName evidence="3">AB hydrolase-1 domain-containing protein</fullName>
    </recommendedName>
</protein>
<evidence type="ECO:0000313" key="2">
    <source>
        <dbReference type="Proteomes" id="UP000321892"/>
    </source>
</evidence>
<dbReference type="InterPro" id="IPR029058">
    <property type="entry name" value="AB_hydrolase_fold"/>
</dbReference>
<dbReference type="Gene3D" id="3.40.50.1820">
    <property type="entry name" value="alpha/beta hydrolase"/>
    <property type="match status" value="1"/>
</dbReference>
<name>A0A510JGL5_9FUSO</name>
<dbReference type="Proteomes" id="UP000321892">
    <property type="component" value="Chromosome"/>
</dbReference>
<dbReference type="KEGG" id="lhf:JCM16775_1106"/>